<proteinExistence type="predicted"/>
<dbReference type="SUPFAM" id="SSF55874">
    <property type="entry name" value="ATPase domain of HSP90 chaperone/DNA topoisomerase II/histidine kinase"/>
    <property type="match status" value="1"/>
</dbReference>
<evidence type="ECO:0000256" key="2">
    <source>
        <dbReference type="ARBA" id="ARBA00004651"/>
    </source>
</evidence>
<organism evidence="15 16">
    <name type="scientific">Paenibacillus antibioticophila</name>
    <dbReference type="NCBI Taxonomy" id="1274374"/>
    <lineage>
        <taxon>Bacteria</taxon>
        <taxon>Bacillati</taxon>
        <taxon>Bacillota</taxon>
        <taxon>Bacilli</taxon>
        <taxon>Bacillales</taxon>
        <taxon>Paenibacillaceae</taxon>
        <taxon>Paenibacillus</taxon>
    </lineage>
</organism>
<gene>
    <name evidence="15" type="ORF">J41TS12_49170</name>
</gene>
<dbReference type="EC" id="2.7.13.3" evidence="3"/>
<dbReference type="Pfam" id="PF02518">
    <property type="entry name" value="HATPase_c"/>
    <property type="match status" value="1"/>
</dbReference>
<dbReference type="InterPro" id="IPR036097">
    <property type="entry name" value="HisK_dim/P_sf"/>
</dbReference>
<accession>A0A919XVH9</accession>
<keyword evidence="9" id="KW-0067">ATP-binding</keyword>
<evidence type="ECO:0000256" key="1">
    <source>
        <dbReference type="ARBA" id="ARBA00000085"/>
    </source>
</evidence>
<comment type="subcellular location">
    <subcellularLocation>
        <location evidence="2">Cell membrane</location>
        <topology evidence="2">Multi-pass membrane protein</topology>
    </subcellularLocation>
</comment>
<evidence type="ECO:0000259" key="13">
    <source>
        <dbReference type="PROSITE" id="PS50109"/>
    </source>
</evidence>
<keyword evidence="8" id="KW-0418">Kinase</keyword>
<dbReference type="FunFam" id="3.30.565.10:FF:000006">
    <property type="entry name" value="Sensor histidine kinase WalK"/>
    <property type="match status" value="1"/>
</dbReference>
<dbReference type="PROSITE" id="PS50885">
    <property type="entry name" value="HAMP"/>
    <property type="match status" value="1"/>
</dbReference>
<evidence type="ECO:0000256" key="4">
    <source>
        <dbReference type="ARBA" id="ARBA00022475"/>
    </source>
</evidence>
<dbReference type="GO" id="GO:0005886">
    <property type="term" value="C:plasma membrane"/>
    <property type="evidence" value="ECO:0007669"/>
    <property type="project" value="UniProtKB-SubCell"/>
</dbReference>
<dbReference type="InterPro" id="IPR004358">
    <property type="entry name" value="Sig_transdc_His_kin-like_C"/>
</dbReference>
<keyword evidence="10" id="KW-0902">Two-component regulatory system</keyword>
<dbReference type="SMART" id="SM00387">
    <property type="entry name" value="HATPase_c"/>
    <property type="match status" value="1"/>
</dbReference>
<dbReference type="InterPro" id="IPR003660">
    <property type="entry name" value="HAMP_dom"/>
</dbReference>
<keyword evidence="5" id="KW-0597">Phosphoprotein</keyword>
<dbReference type="Gene3D" id="3.30.565.10">
    <property type="entry name" value="Histidine kinase-like ATPase, C-terminal domain"/>
    <property type="match status" value="1"/>
</dbReference>
<dbReference type="SUPFAM" id="SSF47384">
    <property type="entry name" value="Homodimeric domain of signal transducing histidine kinase"/>
    <property type="match status" value="1"/>
</dbReference>
<evidence type="ECO:0000256" key="6">
    <source>
        <dbReference type="ARBA" id="ARBA00022679"/>
    </source>
</evidence>
<comment type="catalytic activity">
    <reaction evidence="1">
        <text>ATP + protein L-histidine = ADP + protein N-phospho-L-histidine.</text>
        <dbReference type="EC" id="2.7.13.3"/>
    </reaction>
</comment>
<feature type="domain" description="HAMP" evidence="14">
    <location>
        <begin position="191"/>
        <end position="243"/>
    </location>
</feature>
<keyword evidence="12" id="KW-1133">Transmembrane helix</keyword>
<dbReference type="PROSITE" id="PS51257">
    <property type="entry name" value="PROKAR_LIPOPROTEIN"/>
    <property type="match status" value="1"/>
</dbReference>
<dbReference type="Pfam" id="PF00512">
    <property type="entry name" value="HisKA"/>
    <property type="match status" value="1"/>
</dbReference>
<dbReference type="InterPro" id="IPR003661">
    <property type="entry name" value="HisK_dim/P_dom"/>
</dbReference>
<evidence type="ECO:0000256" key="9">
    <source>
        <dbReference type="ARBA" id="ARBA00022840"/>
    </source>
</evidence>
<dbReference type="Gene3D" id="1.10.287.130">
    <property type="match status" value="1"/>
</dbReference>
<dbReference type="SUPFAM" id="SSF158472">
    <property type="entry name" value="HAMP domain-like"/>
    <property type="match status" value="1"/>
</dbReference>
<dbReference type="InterPro" id="IPR003594">
    <property type="entry name" value="HATPase_dom"/>
</dbReference>
<evidence type="ECO:0000256" key="11">
    <source>
        <dbReference type="ARBA" id="ARBA00023136"/>
    </source>
</evidence>
<dbReference type="SMART" id="SM00388">
    <property type="entry name" value="HisKA"/>
    <property type="match status" value="1"/>
</dbReference>
<keyword evidence="11 12" id="KW-0472">Membrane</keyword>
<dbReference type="InterPro" id="IPR036890">
    <property type="entry name" value="HATPase_C_sf"/>
</dbReference>
<keyword evidence="4" id="KW-1003">Cell membrane</keyword>
<feature type="transmembrane region" description="Helical" evidence="12">
    <location>
        <begin position="12"/>
        <end position="32"/>
    </location>
</feature>
<protein>
    <recommendedName>
        <fullName evidence="3">histidine kinase</fullName>
        <ecNumber evidence="3">2.7.13.3</ecNumber>
    </recommendedName>
</protein>
<dbReference type="GO" id="GO:0000155">
    <property type="term" value="F:phosphorelay sensor kinase activity"/>
    <property type="evidence" value="ECO:0007669"/>
    <property type="project" value="InterPro"/>
</dbReference>
<evidence type="ECO:0000256" key="3">
    <source>
        <dbReference type="ARBA" id="ARBA00012438"/>
    </source>
</evidence>
<dbReference type="EMBL" id="BORR01000032">
    <property type="protein sequence ID" value="GIO40056.1"/>
    <property type="molecule type" value="Genomic_DNA"/>
</dbReference>
<evidence type="ECO:0000313" key="15">
    <source>
        <dbReference type="EMBL" id="GIO40056.1"/>
    </source>
</evidence>
<feature type="domain" description="Histidine kinase" evidence="13">
    <location>
        <begin position="258"/>
        <end position="478"/>
    </location>
</feature>
<name>A0A919XVH9_9BACL</name>
<sequence length="478" mass="53778">MSLRSWSRNWFRAVIICLTIITGCSIGLFMYINTGDSASDPKYVINQVRITVNPIMLYLEQHADKLDDAGVRVQLDTLTQANNVEMMYTNPAGTVSFQTAGLPPIQKIDLHTDLHYDMHSALQAGEYFEIAFPVISGTPPTQIGNAIFTVPENIILEQKTNTIPLLLFLAAILLSLSLVVLFNLIKRKMELHLISPVQTLKQHAEAILKGNYEQQIQYARMDELDELFGMFDLMREEIKHLNIQRIKQEQAQKELISNISHDLKTPITTVKAYIDAILEGICPDPETMLEYVEVMRTNTDKIARLVDDLLIHALQELGQISVNPREQYSQELLQHMLKPIGHYVRSNGRVYVEPEDIPNVLINIDTVRIEQVISNLVSNALKHTAPGDTIMIKAELETGHLKITIADTGKGIRPQDMPFIFERYFKGQASTAYREHALEGSGLGLSICKTIIEAHGGQISFTSKEGQGTTFHFTLPNC</sequence>
<dbReference type="PROSITE" id="PS50109">
    <property type="entry name" value="HIS_KIN"/>
    <property type="match status" value="1"/>
</dbReference>
<keyword evidence="7" id="KW-0547">Nucleotide-binding</keyword>
<evidence type="ECO:0000259" key="14">
    <source>
        <dbReference type="PROSITE" id="PS50885"/>
    </source>
</evidence>
<dbReference type="Proteomes" id="UP000681162">
    <property type="component" value="Unassembled WGS sequence"/>
</dbReference>
<dbReference type="PRINTS" id="PR00344">
    <property type="entry name" value="BCTRLSENSOR"/>
</dbReference>
<evidence type="ECO:0000256" key="10">
    <source>
        <dbReference type="ARBA" id="ARBA00023012"/>
    </source>
</evidence>
<dbReference type="GO" id="GO:0005524">
    <property type="term" value="F:ATP binding"/>
    <property type="evidence" value="ECO:0007669"/>
    <property type="project" value="UniProtKB-KW"/>
</dbReference>
<feature type="transmembrane region" description="Helical" evidence="12">
    <location>
        <begin position="165"/>
        <end position="185"/>
    </location>
</feature>
<keyword evidence="6" id="KW-0808">Transferase</keyword>
<evidence type="ECO:0000256" key="8">
    <source>
        <dbReference type="ARBA" id="ARBA00022777"/>
    </source>
</evidence>
<reference evidence="15 16" key="1">
    <citation type="submission" date="2021-03" db="EMBL/GenBank/DDBJ databases">
        <title>Antimicrobial resistance genes in bacteria isolated from Japanese honey, and their potential for conferring macrolide and lincosamide resistance in the American foulbrood pathogen Paenibacillus larvae.</title>
        <authorList>
            <person name="Okamoto M."/>
            <person name="Kumagai M."/>
            <person name="Kanamori H."/>
            <person name="Takamatsu D."/>
        </authorList>
    </citation>
    <scope>NUCLEOTIDE SEQUENCE [LARGE SCALE GENOMIC DNA]</scope>
    <source>
        <strain evidence="15 16">J41TS12</strain>
    </source>
</reference>
<dbReference type="Gene3D" id="6.10.340.10">
    <property type="match status" value="1"/>
</dbReference>
<evidence type="ECO:0000256" key="5">
    <source>
        <dbReference type="ARBA" id="ARBA00022553"/>
    </source>
</evidence>
<keyword evidence="12" id="KW-0812">Transmembrane</keyword>
<dbReference type="PANTHER" id="PTHR43547">
    <property type="entry name" value="TWO-COMPONENT HISTIDINE KINASE"/>
    <property type="match status" value="1"/>
</dbReference>
<dbReference type="AlphaFoldDB" id="A0A919XVH9"/>
<evidence type="ECO:0000313" key="16">
    <source>
        <dbReference type="Proteomes" id="UP000681162"/>
    </source>
</evidence>
<dbReference type="CDD" id="cd00075">
    <property type="entry name" value="HATPase"/>
    <property type="match status" value="1"/>
</dbReference>
<dbReference type="CDD" id="cd06225">
    <property type="entry name" value="HAMP"/>
    <property type="match status" value="1"/>
</dbReference>
<comment type="caution">
    <text evidence="15">The sequence shown here is derived from an EMBL/GenBank/DDBJ whole genome shotgun (WGS) entry which is preliminary data.</text>
</comment>
<dbReference type="InterPro" id="IPR005467">
    <property type="entry name" value="His_kinase_dom"/>
</dbReference>
<dbReference type="PANTHER" id="PTHR43547:SF2">
    <property type="entry name" value="HYBRID SIGNAL TRANSDUCTION HISTIDINE KINASE C"/>
    <property type="match status" value="1"/>
</dbReference>
<dbReference type="SMART" id="SM00304">
    <property type="entry name" value="HAMP"/>
    <property type="match status" value="1"/>
</dbReference>
<keyword evidence="16" id="KW-1185">Reference proteome</keyword>
<dbReference type="CDD" id="cd00082">
    <property type="entry name" value="HisKA"/>
    <property type="match status" value="1"/>
</dbReference>
<evidence type="ECO:0000256" key="7">
    <source>
        <dbReference type="ARBA" id="ARBA00022741"/>
    </source>
</evidence>
<evidence type="ECO:0000256" key="12">
    <source>
        <dbReference type="SAM" id="Phobius"/>
    </source>
</evidence>